<sequence length="418" mass="48300">MQTLMNLDNLTSIDQLAEFLSGTQTVAFSVLSSPTARYEWVQKTLIRFRYLTLSKRHQGVVIRVLMKVSGYSRQQITRLIAQYRKTGTLKRRQRTVTGFTQKYTPADIGLLAAMDERHDTPCGPAVKKLCERALLVFGHTEYERLASISVSHLYNLRKSLPYTRQRRHFEKTKPRQIPIGERRKPAPNGQPGYIRIDTVHQGDLDGKKGVYHINAVDEVTQFEVVCTVEKISEYYLIPILTQLLEAFPFSVLGFHSDNGSEYINKRVAELLDKLLIEFTKSRSRQSNDNALAESKNGSVVRKIFGYSHIPSRFAQRINLFNQQVLNPYVNYHRPCFFAETHTDAKGRQRKRYRYEAMMTPYDKLKSLPEAERYLKPDLSFAILDKIAYAISDNQAADRLQKARQKLFHTIREQDLKSG</sequence>
<dbReference type="OrthoDB" id="9795424at2"/>
<dbReference type="AlphaFoldDB" id="A0A368HBW7"/>
<protein>
    <submittedName>
        <fullName evidence="2">Integrase</fullName>
    </submittedName>
</protein>
<gene>
    <name evidence="2" type="ORF">C4900_08055</name>
</gene>
<dbReference type="Proteomes" id="UP000253250">
    <property type="component" value="Unassembled WGS sequence"/>
</dbReference>
<keyword evidence="3" id="KW-1185">Reference proteome</keyword>
<accession>A0A368HBW7</accession>
<proteinExistence type="predicted"/>
<dbReference type="InterPro" id="IPR036397">
    <property type="entry name" value="RNaseH_sf"/>
</dbReference>
<dbReference type="Gene3D" id="3.30.420.10">
    <property type="entry name" value="Ribonuclease H-like superfamily/Ribonuclease H"/>
    <property type="match status" value="1"/>
</dbReference>
<dbReference type="PROSITE" id="PS50994">
    <property type="entry name" value="INTEGRASE"/>
    <property type="match status" value="1"/>
</dbReference>
<dbReference type="GO" id="GO:0015074">
    <property type="term" value="P:DNA integration"/>
    <property type="evidence" value="ECO:0007669"/>
    <property type="project" value="InterPro"/>
</dbReference>
<dbReference type="SUPFAM" id="SSF53098">
    <property type="entry name" value="Ribonuclease H-like"/>
    <property type="match status" value="1"/>
</dbReference>
<reference evidence="2 3" key="1">
    <citation type="submission" date="2018-02" db="EMBL/GenBank/DDBJ databases">
        <title>Insights into the biology of acidophilic members of the Acidiferrobacteraceae family derived from comparative genomic analyses.</title>
        <authorList>
            <person name="Issotta F."/>
            <person name="Thyssen C."/>
            <person name="Mena C."/>
            <person name="Moya A."/>
            <person name="Bellenberg S."/>
            <person name="Sproer C."/>
            <person name="Covarrubias P.C."/>
            <person name="Sand W."/>
            <person name="Quatrini R."/>
            <person name="Vera M."/>
        </authorList>
    </citation>
    <scope>NUCLEOTIDE SEQUENCE [LARGE SCALE GENOMIC DNA]</scope>
    <source>
        <strain evidence="3">m-1</strain>
    </source>
</reference>
<dbReference type="InterPro" id="IPR012337">
    <property type="entry name" value="RNaseH-like_sf"/>
</dbReference>
<evidence type="ECO:0000259" key="1">
    <source>
        <dbReference type="PROSITE" id="PS50994"/>
    </source>
</evidence>
<dbReference type="EMBL" id="PSYR01000002">
    <property type="protein sequence ID" value="RCN55858.1"/>
    <property type="molecule type" value="Genomic_DNA"/>
</dbReference>
<organism evidence="2 3">
    <name type="scientific">Acidiferrobacter thiooxydans</name>
    <dbReference type="NCBI Taxonomy" id="163359"/>
    <lineage>
        <taxon>Bacteria</taxon>
        <taxon>Pseudomonadati</taxon>
        <taxon>Pseudomonadota</taxon>
        <taxon>Gammaproteobacteria</taxon>
        <taxon>Acidiferrobacterales</taxon>
        <taxon>Acidiferrobacteraceae</taxon>
        <taxon>Acidiferrobacter</taxon>
    </lineage>
</organism>
<feature type="domain" description="Integrase catalytic" evidence="1">
    <location>
        <begin position="183"/>
        <end position="349"/>
    </location>
</feature>
<evidence type="ECO:0000313" key="3">
    <source>
        <dbReference type="Proteomes" id="UP000253250"/>
    </source>
</evidence>
<dbReference type="InterPro" id="IPR001584">
    <property type="entry name" value="Integrase_cat-core"/>
</dbReference>
<dbReference type="RefSeq" id="WP_114282923.1">
    <property type="nucleotide sequence ID" value="NZ_PSYR01000002.1"/>
</dbReference>
<dbReference type="GO" id="GO:0003676">
    <property type="term" value="F:nucleic acid binding"/>
    <property type="evidence" value="ECO:0007669"/>
    <property type="project" value="InterPro"/>
</dbReference>
<evidence type="ECO:0000313" key="2">
    <source>
        <dbReference type="EMBL" id="RCN55858.1"/>
    </source>
</evidence>
<comment type="caution">
    <text evidence="2">The sequence shown here is derived from an EMBL/GenBank/DDBJ whole genome shotgun (WGS) entry which is preliminary data.</text>
</comment>
<name>A0A368HBW7_9GAMM</name>